<dbReference type="PANTHER" id="PTHR47163">
    <property type="entry name" value="DDE_TNP_IS1595 DOMAIN-CONTAINING PROTEIN"/>
    <property type="match status" value="1"/>
</dbReference>
<evidence type="ECO:0000313" key="3">
    <source>
        <dbReference type="Proteomes" id="UP000054047"/>
    </source>
</evidence>
<dbReference type="OrthoDB" id="5862080at2759"/>
<sequence length="109" mass="13086">MLYDVLVRRRDAPTLLRIICRYVRPGSIIMSDCWRAYNNLTRLPQGYQHVAVNHSLHFVDPTTGAHTQNVESLWQKFKAVAKRKYCLNGRRYVDYIREFLWRQQFGNRQ</sequence>
<name>A0A0C2HEL9_9BILA</name>
<dbReference type="AlphaFoldDB" id="A0A0C2HEL9"/>
<dbReference type="SMART" id="SM01126">
    <property type="entry name" value="DDE_Tnp_IS1595"/>
    <property type="match status" value="1"/>
</dbReference>
<evidence type="ECO:0000313" key="2">
    <source>
        <dbReference type="EMBL" id="KIH67991.1"/>
    </source>
</evidence>
<reference evidence="2 3" key="1">
    <citation type="submission" date="2013-12" db="EMBL/GenBank/DDBJ databases">
        <title>Draft genome of the parsitic nematode Ancylostoma duodenale.</title>
        <authorList>
            <person name="Mitreva M."/>
        </authorList>
    </citation>
    <scope>NUCLEOTIDE SEQUENCE [LARGE SCALE GENOMIC DNA]</scope>
    <source>
        <strain evidence="2 3">Zhejiang</strain>
    </source>
</reference>
<dbReference type="PANTHER" id="PTHR47163:SF2">
    <property type="entry name" value="SI:DKEY-17M8.2"/>
    <property type="match status" value="1"/>
</dbReference>
<dbReference type="Pfam" id="PF12762">
    <property type="entry name" value="DDE_Tnp_IS1595"/>
    <property type="match status" value="1"/>
</dbReference>
<dbReference type="InterPro" id="IPR053164">
    <property type="entry name" value="IS1016-like_transposase"/>
</dbReference>
<protein>
    <recommendedName>
        <fullName evidence="1">ISXO2-like transposase domain-containing protein</fullName>
    </recommendedName>
</protein>
<dbReference type="EMBL" id="KN726496">
    <property type="protein sequence ID" value="KIH67991.1"/>
    <property type="molecule type" value="Genomic_DNA"/>
</dbReference>
<feature type="domain" description="ISXO2-like transposase" evidence="1">
    <location>
        <begin position="1"/>
        <end position="104"/>
    </location>
</feature>
<accession>A0A0C2HEL9</accession>
<dbReference type="Proteomes" id="UP000054047">
    <property type="component" value="Unassembled WGS sequence"/>
</dbReference>
<keyword evidence="3" id="KW-1185">Reference proteome</keyword>
<organism evidence="2 3">
    <name type="scientific">Ancylostoma duodenale</name>
    <dbReference type="NCBI Taxonomy" id="51022"/>
    <lineage>
        <taxon>Eukaryota</taxon>
        <taxon>Metazoa</taxon>
        <taxon>Ecdysozoa</taxon>
        <taxon>Nematoda</taxon>
        <taxon>Chromadorea</taxon>
        <taxon>Rhabditida</taxon>
        <taxon>Rhabditina</taxon>
        <taxon>Rhabditomorpha</taxon>
        <taxon>Strongyloidea</taxon>
        <taxon>Ancylostomatidae</taxon>
        <taxon>Ancylostomatinae</taxon>
        <taxon>Ancylostoma</taxon>
    </lineage>
</organism>
<dbReference type="InterPro" id="IPR024445">
    <property type="entry name" value="Tnp_ISXO2-like"/>
</dbReference>
<proteinExistence type="predicted"/>
<evidence type="ECO:0000259" key="1">
    <source>
        <dbReference type="SMART" id="SM01126"/>
    </source>
</evidence>
<gene>
    <name evidence="2" type="ORF">ANCDUO_01670</name>
</gene>